<keyword evidence="7" id="KW-1185">Reference proteome</keyword>
<dbReference type="Gene3D" id="2.60.40.10">
    <property type="entry name" value="Immunoglobulins"/>
    <property type="match status" value="1"/>
</dbReference>
<dbReference type="RefSeq" id="WP_203374265.1">
    <property type="nucleotide sequence ID" value="NZ_JAENHP010000001.1"/>
</dbReference>
<evidence type="ECO:0000259" key="5">
    <source>
        <dbReference type="Pfam" id="PF00041"/>
    </source>
</evidence>
<reference evidence="6 7" key="1">
    <citation type="submission" date="2021-01" db="EMBL/GenBank/DDBJ databases">
        <title>Actinoplanes sp. nov. LDG1-06 isolated from lichen.</title>
        <authorList>
            <person name="Saeng-In P."/>
            <person name="Phongsopitanun W."/>
            <person name="Kanchanasin P."/>
            <person name="Yuki M."/>
            <person name="Kudo T."/>
            <person name="Ohkuma M."/>
            <person name="Tanasupawat S."/>
        </authorList>
    </citation>
    <scope>NUCLEOTIDE SEQUENCE [LARGE SCALE GENOMIC DNA]</scope>
    <source>
        <strain evidence="6 7">LDG1-06</strain>
    </source>
</reference>
<dbReference type="InterPro" id="IPR036116">
    <property type="entry name" value="FN3_sf"/>
</dbReference>
<feature type="domain" description="Fibronectin type-III" evidence="5">
    <location>
        <begin position="66"/>
        <end position="162"/>
    </location>
</feature>
<protein>
    <submittedName>
        <fullName evidence="6">Fibronectin type III domain-containing protein</fullName>
    </submittedName>
</protein>
<sequence length="353" mass="36312">MALGTTRVRGALIATTAATALGIGMIAFAAQSSAETNGSAAGSSASPDRVQALTTLPPPVAPAVKFTVTGDARGVALVKWEAAETPSGVTFTSYSVYFYDTTPKGMPPTSPGGSPPPTQPPRPVASQNLPITARSAEFTGLNTGATYEVHVVAYGPQGMTTDSPKLLRTASAFLTTTPAIAVYGAPVTLSGVTPRAGEIATLERLPAGTSTWIRVGALRTGADRKWTLVTRPAETTAYRVSNAGSEGTWPTTMTRTVTVRYLVSVKASNTRPKPHQTITVTGAVRPIKAGVKVSLQRYSAGAWVTIAGSTLRADGSYSIAKAFAKGTWPLRVVAAGGGTLAYGTSSQVTVIAK</sequence>
<keyword evidence="2" id="KW-0119">Carbohydrate metabolism</keyword>
<accession>A0ABS2A3F1</accession>
<feature type="chain" id="PRO_5046857553" evidence="4">
    <location>
        <begin position="30"/>
        <end position="353"/>
    </location>
</feature>
<dbReference type="Proteomes" id="UP000632138">
    <property type="component" value="Unassembled WGS sequence"/>
</dbReference>
<evidence type="ECO:0000256" key="1">
    <source>
        <dbReference type="ARBA" id="ARBA00023295"/>
    </source>
</evidence>
<keyword evidence="1" id="KW-0326">Glycosidase</keyword>
<evidence type="ECO:0000313" key="7">
    <source>
        <dbReference type="Proteomes" id="UP000632138"/>
    </source>
</evidence>
<organism evidence="6 7">
    <name type="scientific">Paractinoplanes ovalisporus</name>
    <dbReference type="NCBI Taxonomy" id="2810368"/>
    <lineage>
        <taxon>Bacteria</taxon>
        <taxon>Bacillati</taxon>
        <taxon>Actinomycetota</taxon>
        <taxon>Actinomycetes</taxon>
        <taxon>Micromonosporales</taxon>
        <taxon>Micromonosporaceae</taxon>
        <taxon>Paractinoplanes</taxon>
    </lineage>
</organism>
<evidence type="ECO:0000256" key="4">
    <source>
        <dbReference type="SAM" id="SignalP"/>
    </source>
</evidence>
<feature type="region of interest" description="Disordered" evidence="3">
    <location>
        <begin position="105"/>
        <end position="126"/>
    </location>
</feature>
<dbReference type="Pfam" id="PF00041">
    <property type="entry name" value="fn3"/>
    <property type="match status" value="1"/>
</dbReference>
<evidence type="ECO:0000313" key="6">
    <source>
        <dbReference type="EMBL" id="MBM2614368.1"/>
    </source>
</evidence>
<keyword evidence="2" id="KW-0624">Polysaccharide degradation</keyword>
<keyword evidence="1" id="KW-0378">Hydrolase</keyword>
<dbReference type="EMBL" id="JAENHP010000001">
    <property type="protein sequence ID" value="MBM2614368.1"/>
    <property type="molecule type" value="Genomic_DNA"/>
</dbReference>
<gene>
    <name evidence="6" type="ORF">JIG36_02200</name>
</gene>
<dbReference type="InterPro" id="IPR013783">
    <property type="entry name" value="Ig-like_fold"/>
</dbReference>
<keyword evidence="4" id="KW-0732">Signal</keyword>
<feature type="signal peptide" evidence="4">
    <location>
        <begin position="1"/>
        <end position="29"/>
    </location>
</feature>
<proteinExistence type="predicted"/>
<comment type="caution">
    <text evidence="6">The sequence shown here is derived from an EMBL/GenBank/DDBJ whole genome shotgun (WGS) entry which is preliminary data.</text>
</comment>
<dbReference type="SUPFAM" id="SSF49265">
    <property type="entry name" value="Fibronectin type III"/>
    <property type="match status" value="1"/>
</dbReference>
<feature type="compositionally biased region" description="Pro residues" evidence="3">
    <location>
        <begin position="105"/>
        <end position="123"/>
    </location>
</feature>
<evidence type="ECO:0000256" key="3">
    <source>
        <dbReference type="SAM" id="MobiDB-lite"/>
    </source>
</evidence>
<name>A0ABS2A3F1_9ACTN</name>
<dbReference type="InterPro" id="IPR003961">
    <property type="entry name" value="FN3_dom"/>
</dbReference>
<evidence type="ECO:0000256" key="2">
    <source>
        <dbReference type="ARBA" id="ARBA00023326"/>
    </source>
</evidence>